<feature type="transmembrane region" description="Helical" evidence="1">
    <location>
        <begin position="347"/>
        <end position="368"/>
    </location>
</feature>
<proteinExistence type="predicted"/>
<feature type="transmembrane region" description="Helical" evidence="1">
    <location>
        <begin position="78"/>
        <end position="97"/>
    </location>
</feature>
<dbReference type="EMBL" id="CAFBNQ010000050">
    <property type="protein sequence ID" value="CAB4957893.1"/>
    <property type="molecule type" value="Genomic_DNA"/>
</dbReference>
<feature type="transmembrane region" description="Helical" evidence="1">
    <location>
        <begin position="12"/>
        <end position="34"/>
    </location>
</feature>
<evidence type="ECO:0000313" key="2">
    <source>
        <dbReference type="EMBL" id="CAB4957893.1"/>
    </source>
</evidence>
<dbReference type="InterPro" id="IPR036259">
    <property type="entry name" value="MFS_trans_sf"/>
</dbReference>
<feature type="transmembrane region" description="Helical" evidence="1">
    <location>
        <begin position="46"/>
        <end position="66"/>
    </location>
</feature>
<dbReference type="SUPFAM" id="SSF103473">
    <property type="entry name" value="MFS general substrate transporter"/>
    <property type="match status" value="1"/>
</dbReference>
<feature type="transmembrane region" description="Helical" evidence="1">
    <location>
        <begin position="200"/>
        <end position="223"/>
    </location>
</feature>
<evidence type="ECO:0000256" key="1">
    <source>
        <dbReference type="SAM" id="Phobius"/>
    </source>
</evidence>
<dbReference type="AlphaFoldDB" id="A0A6J7KSM7"/>
<keyword evidence="1" id="KW-1133">Transmembrane helix</keyword>
<sequence>MPQALPRKLVHRLVTLNAMSSYLMGSLGFSIQLIKRDFELTRVVASWHNIGWAAALVFISIILLGHGHRRPAHQTIRFGWAILILGSLLYCLSPNIYFSVPAVILTASGSVIAGNTTTAILGAHSKTAMKNMFRSTGVGLFMAAVSPTVIGLTTQADVPWRATVAIAAVLIGLVALKIVPELEARPEPAHDENKIVWNHAMFAILAFAFLTITMEVSLSAWALDLLTERGSEVKSAVLFATVAPYFVALTRIYLSTKDEHNLHRIWRYSFISIASGVLLVIFATSPTLTLAGLIIAAAGIGPCASIAIANASSTAQGSDRGIAAFVMGMGISNGASPWIMGFVSENFGFAAAYGVILVALIASTYFFATINKKVQQV</sequence>
<reference evidence="2" key="1">
    <citation type="submission" date="2020-05" db="EMBL/GenBank/DDBJ databases">
        <authorList>
            <person name="Chiriac C."/>
            <person name="Salcher M."/>
            <person name="Ghai R."/>
            <person name="Kavagutti S V."/>
        </authorList>
    </citation>
    <scope>NUCLEOTIDE SEQUENCE</scope>
</reference>
<keyword evidence="1" id="KW-0812">Transmembrane</keyword>
<feature type="transmembrane region" description="Helical" evidence="1">
    <location>
        <begin position="266"/>
        <end position="284"/>
    </location>
</feature>
<keyword evidence="1" id="KW-0472">Membrane</keyword>
<feature type="transmembrane region" description="Helical" evidence="1">
    <location>
        <begin position="321"/>
        <end position="341"/>
    </location>
</feature>
<feature type="transmembrane region" description="Helical" evidence="1">
    <location>
        <begin position="235"/>
        <end position="254"/>
    </location>
</feature>
<feature type="transmembrane region" description="Helical" evidence="1">
    <location>
        <begin position="135"/>
        <end position="154"/>
    </location>
</feature>
<organism evidence="2">
    <name type="scientific">freshwater metagenome</name>
    <dbReference type="NCBI Taxonomy" id="449393"/>
    <lineage>
        <taxon>unclassified sequences</taxon>
        <taxon>metagenomes</taxon>
        <taxon>ecological metagenomes</taxon>
    </lineage>
</organism>
<protein>
    <submittedName>
        <fullName evidence="2">Unannotated protein</fullName>
    </submittedName>
</protein>
<gene>
    <name evidence="2" type="ORF">UFOPK3861_00592</name>
</gene>
<accession>A0A6J7KSM7</accession>
<feature type="transmembrane region" description="Helical" evidence="1">
    <location>
        <begin position="290"/>
        <end position="309"/>
    </location>
</feature>
<feature type="transmembrane region" description="Helical" evidence="1">
    <location>
        <begin position="103"/>
        <end position="123"/>
    </location>
</feature>
<name>A0A6J7KSM7_9ZZZZ</name>
<feature type="transmembrane region" description="Helical" evidence="1">
    <location>
        <begin position="160"/>
        <end position="179"/>
    </location>
</feature>
<dbReference type="Gene3D" id="1.20.1250.20">
    <property type="entry name" value="MFS general substrate transporter like domains"/>
    <property type="match status" value="1"/>
</dbReference>